<protein>
    <submittedName>
        <fullName evidence="5">ABC transporter ATP-binding protein</fullName>
    </submittedName>
</protein>
<accession>A0AAU8IFU8</accession>
<dbReference type="SMART" id="SM00382">
    <property type="entry name" value="AAA"/>
    <property type="match status" value="1"/>
</dbReference>
<dbReference type="PROSITE" id="PS50893">
    <property type="entry name" value="ABC_TRANSPORTER_2"/>
    <property type="match status" value="1"/>
</dbReference>
<dbReference type="GO" id="GO:0016887">
    <property type="term" value="F:ATP hydrolysis activity"/>
    <property type="evidence" value="ECO:0007669"/>
    <property type="project" value="InterPro"/>
</dbReference>
<sequence length="256" mass="28618">MSGQLQVKDLTVGFGGETILDHLSFQVSGGELLAIIGPNGAGKSTLLKTIIGMIKPREGTVKLHDNRRNAAIGYVPQSRMIDEETPISAKDFVSLGLSSRFIPWLSAKERLTVKKAMMMTESIHLAKKSVGRLSGGERQRLFIAQALVRHPDFLMLDESTANLDPNAQEQMMQLVRRLCKNQGIAVLFICHDLHMVHEYADQVLFMSRGHYEIGSVNEVLGGKARDWLYHATDEEKPEKSGLFREREAGQLTDRIY</sequence>
<dbReference type="InterPro" id="IPR050153">
    <property type="entry name" value="Metal_Ion_Import_ABC"/>
</dbReference>
<feature type="domain" description="ABC transporter" evidence="4">
    <location>
        <begin position="5"/>
        <end position="232"/>
    </location>
</feature>
<evidence type="ECO:0000259" key="4">
    <source>
        <dbReference type="PROSITE" id="PS50893"/>
    </source>
</evidence>
<dbReference type="CDD" id="cd03235">
    <property type="entry name" value="ABC_Metallic_Cations"/>
    <property type="match status" value="1"/>
</dbReference>
<dbReference type="InterPro" id="IPR027417">
    <property type="entry name" value="P-loop_NTPase"/>
</dbReference>
<evidence type="ECO:0000256" key="1">
    <source>
        <dbReference type="ARBA" id="ARBA00022448"/>
    </source>
</evidence>
<keyword evidence="2" id="KW-0547">Nucleotide-binding</keyword>
<dbReference type="InterPro" id="IPR017871">
    <property type="entry name" value="ABC_transporter-like_CS"/>
</dbReference>
<organism evidence="5">
    <name type="scientific">Sporolactobacillus sp. Y61</name>
    <dbReference type="NCBI Taxonomy" id="3160863"/>
    <lineage>
        <taxon>Bacteria</taxon>
        <taxon>Bacillati</taxon>
        <taxon>Bacillota</taxon>
        <taxon>Bacilli</taxon>
        <taxon>Bacillales</taxon>
        <taxon>Sporolactobacillaceae</taxon>
        <taxon>Sporolactobacillus</taxon>
    </lineage>
</organism>
<keyword evidence="3 5" id="KW-0067">ATP-binding</keyword>
<dbReference type="SUPFAM" id="SSF52540">
    <property type="entry name" value="P-loop containing nucleoside triphosphate hydrolases"/>
    <property type="match status" value="1"/>
</dbReference>
<proteinExistence type="predicted"/>
<dbReference type="InterPro" id="IPR003593">
    <property type="entry name" value="AAA+_ATPase"/>
</dbReference>
<keyword evidence="1" id="KW-0813">Transport</keyword>
<dbReference type="Gene3D" id="3.40.50.300">
    <property type="entry name" value="P-loop containing nucleotide triphosphate hydrolases"/>
    <property type="match status" value="1"/>
</dbReference>
<dbReference type="Pfam" id="PF00005">
    <property type="entry name" value="ABC_tran"/>
    <property type="match status" value="1"/>
</dbReference>
<dbReference type="EMBL" id="CP159510">
    <property type="protein sequence ID" value="XCJ16865.1"/>
    <property type="molecule type" value="Genomic_DNA"/>
</dbReference>
<dbReference type="GO" id="GO:0005524">
    <property type="term" value="F:ATP binding"/>
    <property type="evidence" value="ECO:0007669"/>
    <property type="project" value="UniProtKB-KW"/>
</dbReference>
<evidence type="ECO:0000256" key="2">
    <source>
        <dbReference type="ARBA" id="ARBA00022741"/>
    </source>
</evidence>
<reference evidence="5" key="1">
    <citation type="submission" date="2024-06" db="EMBL/GenBank/DDBJ databases">
        <authorList>
            <person name="Fan A."/>
            <person name="Zhang F.Y."/>
            <person name="Zhang L."/>
        </authorList>
    </citation>
    <scope>NUCLEOTIDE SEQUENCE</scope>
    <source>
        <strain evidence="5">Y61</strain>
    </source>
</reference>
<evidence type="ECO:0000313" key="5">
    <source>
        <dbReference type="EMBL" id="XCJ16865.1"/>
    </source>
</evidence>
<dbReference type="PROSITE" id="PS00211">
    <property type="entry name" value="ABC_TRANSPORTER_1"/>
    <property type="match status" value="1"/>
</dbReference>
<dbReference type="RefSeq" id="WP_129927958.1">
    <property type="nucleotide sequence ID" value="NZ_CP159510.1"/>
</dbReference>
<gene>
    <name evidence="5" type="ORF">ABNN70_14730</name>
</gene>
<dbReference type="PANTHER" id="PTHR42734">
    <property type="entry name" value="METAL TRANSPORT SYSTEM ATP-BINDING PROTEIN TM_0124-RELATED"/>
    <property type="match status" value="1"/>
</dbReference>
<evidence type="ECO:0000256" key="3">
    <source>
        <dbReference type="ARBA" id="ARBA00022840"/>
    </source>
</evidence>
<name>A0AAU8IFU8_9BACL</name>
<dbReference type="InterPro" id="IPR003439">
    <property type="entry name" value="ABC_transporter-like_ATP-bd"/>
</dbReference>
<dbReference type="AlphaFoldDB" id="A0AAU8IFU8"/>